<dbReference type="Pfam" id="PF11086">
    <property type="entry name" value="DUF2878"/>
    <property type="match status" value="1"/>
</dbReference>
<proteinExistence type="predicted"/>
<dbReference type="InterPro" id="IPR021306">
    <property type="entry name" value="DUF2878"/>
</dbReference>
<evidence type="ECO:0000313" key="2">
    <source>
        <dbReference type="EMBL" id="GAA4498950.1"/>
    </source>
</evidence>
<organism evidence="2 3">
    <name type="scientific">Pseudaeromonas paramecii</name>
    <dbReference type="NCBI Taxonomy" id="2138166"/>
    <lineage>
        <taxon>Bacteria</taxon>
        <taxon>Pseudomonadati</taxon>
        <taxon>Pseudomonadota</taxon>
        <taxon>Gammaproteobacteria</taxon>
        <taxon>Aeromonadales</taxon>
        <taxon>Aeromonadaceae</taxon>
        <taxon>Pseudaeromonas</taxon>
    </lineage>
</organism>
<comment type="caution">
    <text evidence="2">The sequence shown here is derived from an EMBL/GenBank/DDBJ whole genome shotgun (WGS) entry which is preliminary data.</text>
</comment>
<dbReference type="RefSeq" id="WP_345012257.1">
    <property type="nucleotide sequence ID" value="NZ_BAABFC010000012.1"/>
</dbReference>
<protein>
    <submittedName>
        <fullName evidence="2">DUF2878 domain-containing protein</fullName>
    </submittedName>
</protein>
<evidence type="ECO:0000256" key="1">
    <source>
        <dbReference type="SAM" id="Phobius"/>
    </source>
</evidence>
<feature type="transmembrane region" description="Helical" evidence="1">
    <location>
        <begin position="110"/>
        <end position="129"/>
    </location>
</feature>
<keyword evidence="1" id="KW-1133">Transmembrane helix</keyword>
<feature type="transmembrane region" description="Helical" evidence="1">
    <location>
        <begin position="21"/>
        <end position="41"/>
    </location>
</feature>
<sequence length="173" mass="19473">MALSINRDSGWRWGQFIGFDLYWSLAVVVREPWPLLLLLALHLWFTPSRRGDLALLPLAAAGFGLDLLLWQWGVLAFTAWPLWLLGLWVGFVWTLPHGLGWLAHWHPARVALLGAVGGPFAYLVGARLGGVWLPLGLWTSGALLALIWALLLPLLMVLIRRWLSLFDPKEVTR</sequence>
<feature type="transmembrane region" description="Helical" evidence="1">
    <location>
        <begin position="53"/>
        <end position="74"/>
    </location>
</feature>
<dbReference type="Proteomes" id="UP001501321">
    <property type="component" value="Unassembled WGS sequence"/>
</dbReference>
<gene>
    <name evidence="2" type="ORF">GCM10023095_18250</name>
</gene>
<keyword evidence="3" id="KW-1185">Reference proteome</keyword>
<feature type="transmembrane region" description="Helical" evidence="1">
    <location>
        <begin position="135"/>
        <end position="159"/>
    </location>
</feature>
<reference evidence="3" key="1">
    <citation type="journal article" date="2019" name="Int. J. Syst. Evol. Microbiol.">
        <title>The Global Catalogue of Microorganisms (GCM) 10K type strain sequencing project: providing services to taxonomists for standard genome sequencing and annotation.</title>
        <authorList>
            <consortium name="The Broad Institute Genomics Platform"/>
            <consortium name="The Broad Institute Genome Sequencing Center for Infectious Disease"/>
            <person name="Wu L."/>
            <person name="Ma J."/>
        </authorList>
    </citation>
    <scope>NUCLEOTIDE SEQUENCE [LARGE SCALE GENOMIC DNA]</scope>
    <source>
        <strain evidence="3">JCM 32226</strain>
    </source>
</reference>
<keyword evidence="1" id="KW-0472">Membrane</keyword>
<keyword evidence="1" id="KW-0812">Transmembrane</keyword>
<feature type="transmembrane region" description="Helical" evidence="1">
    <location>
        <begin position="80"/>
        <end position="103"/>
    </location>
</feature>
<accession>A0ABP8Q819</accession>
<dbReference type="EMBL" id="BAABFC010000012">
    <property type="protein sequence ID" value="GAA4498950.1"/>
    <property type="molecule type" value="Genomic_DNA"/>
</dbReference>
<name>A0ABP8Q819_9GAMM</name>
<evidence type="ECO:0000313" key="3">
    <source>
        <dbReference type="Proteomes" id="UP001501321"/>
    </source>
</evidence>